<evidence type="ECO:0000256" key="2">
    <source>
        <dbReference type="ARBA" id="ARBA00022771"/>
    </source>
</evidence>
<feature type="region of interest" description="Disordered" evidence="4">
    <location>
        <begin position="85"/>
        <end position="122"/>
    </location>
</feature>
<keyword evidence="2" id="KW-0863">Zinc-finger</keyword>
<dbReference type="EMBL" id="CH902617">
    <property type="protein sequence ID" value="KPU80838.1"/>
    <property type="molecule type" value="Genomic_DNA"/>
</dbReference>
<keyword evidence="3" id="KW-0862">Zinc</keyword>
<dbReference type="Pfam" id="PF04500">
    <property type="entry name" value="FLYWCH"/>
    <property type="match status" value="1"/>
</dbReference>
<name>A0A0P8YQ21_DROAN</name>
<keyword evidence="1" id="KW-0479">Metal-binding</keyword>
<feature type="domain" description="FLYWCH-type" evidence="5">
    <location>
        <begin position="35"/>
        <end position="95"/>
    </location>
</feature>
<dbReference type="GeneID" id="26515149"/>
<dbReference type="KEGG" id="dan:26515149"/>
<dbReference type="InParanoid" id="A0A0P8YQ21"/>
<keyword evidence="7" id="KW-1185">Reference proteome</keyword>
<dbReference type="OrthoDB" id="7761241at2759"/>
<evidence type="ECO:0000313" key="6">
    <source>
        <dbReference type="EMBL" id="KPU80838.1"/>
    </source>
</evidence>
<evidence type="ECO:0000256" key="1">
    <source>
        <dbReference type="ARBA" id="ARBA00022723"/>
    </source>
</evidence>
<accession>A0A0P8YQ21</accession>
<proteinExistence type="predicted"/>
<sequence length="122" mass="14205">ATIYYKGIPLFCLYSLLNHRDKCFLILAARAPFYFTKGQRESIKLNYDGHSYVKFMQNGRGTKWICATRSTTKCRARIRTTKNDGLEVLHGSHNHEPMVKDGRRRTRTKLEISKPKIKTPRS</sequence>
<protein>
    <recommendedName>
        <fullName evidence="5">FLYWCH-type domain-containing protein</fullName>
    </recommendedName>
</protein>
<dbReference type="Proteomes" id="UP000007801">
    <property type="component" value="Unassembled WGS sequence"/>
</dbReference>
<evidence type="ECO:0000259" key="5">
    <source>
        <dbReference type="Pfam" id="PF04500"/>
    </source>
</evidence>
<evidence type="ECO:0000256" key="4">
    <source>
        <dbReference type="SAM" id="MobiDB-lite"/>
    </source>
</evidence>
<organism evidence="6 7">
    <name type="scientific">Drosophila ananassae</name>
    <name type="common">Fruit fly</name>
    <dbReference type="NCBI Taxonomy" id="7217"/>
    <lineage>
        <taxon>Eukaryota</taxon>
        <taxon>Metazoa</taxon>
        <taxon>Ecdysozoa</taxon>
        <taxon>Arthropoda</taxon>
        <taxon>Hexapoda</taxon>
        <taxon>Insecta</taxon>
        <taxon>Pterygota</taxon>
        <taxon>Neoptera</taxon>
        <taxon>Endopterygota</taxon>
        <taxon>Diptera</taxon>
        <taxon>Brachycera</taxon>
        <taxon>Muscomorpha</taxon>
        <taxon>Ephydroidea</taxon>
        <taxon>Drosophilidae</taxon>
        <taxon>Drosophila</taxon>
        <taxon>Sophophora</taxon>
    </lineage>
</organism>
<dbReference type="AlphaFoldDB" id="A0A0P8YQ21"/>
<dbReference type="InterPro" id="IPR007588">
    <property type="entry name" value="Znf_FLYWCH"/>
</dbReference>
<dbReference type="GO" id="GO:0008270">
    <property type="term" value="F:zinc ion binding"/>
    <property type="evidence" value="ECO:0007669"/>
    <property type="project" value="UniProtKB-KW"/>
</dbReference>
<dbReference type="Gene3D" id="2.20.25.240">
    <property type="match status" value="1"/>
</dbReference>
<reference evidence="6 7" key="1">
    <citation type="journal article" date="2007" name="Nature">
        <title>Evolution of genes and genomes on the Drosophila phylogeny.</title>
        <authorList>
            <consortium name="Drosophila 12 Genomes Consortium"/>
            <person name="Clark A.G."/>
            <person name="Eisen M.B."/>
            <person name="Smith D.R."/>
            <person name="Bergman C.M."/>
            <person name="Oliver B."/>
            <person name="Markow T.A."/>
            <person name="Kaufman T.C."/>
            <person name="Kellis M."/>
            <person name="Gelbart W."/>
            <person name="Iyer V.N."/>
            <person name="Pollard D.A."/>
            <person name="Sackton T.B."/>
            <person name="Larracuente A.M."/>
            <person name="Singh N.D."/>
            <person name="Abad J.P."/>
            <person name="Abt D.N."/>
            <person name="Adryan B."/>
            <person name="Aguade M."/>
            <person name="Akashi H."/>
            <person name="Anderson W.W."/>
            <person name="Aquadro C.F."/>
            <person name="Ardell D.H."/>
            <person name="Arguello R."/>
            <person name="Artieri C.G."/>
            <person name="Barbash D.A."/>
            <person name="Barker D."/>
            <person name="Barsanti P."/>
            <person name="Batterham P."/>
            <person name="Batzoglou S."/>
            <person name="Begun D."/>
            <person name="Bhutkar A."/>
            <person name="Blanco E."/>
            <person name="Bosak S.A."/>
            <person name="Bradley R.K."/>
            <person name="Brand A.D."/>
            <person name="Brent M.R."/>
            <person name="Brooks A.N."/>
            <person name="Brown R.H."/>
            <person name="Butlin R.K."/>
            <person name="Caggese C."/>
            <person name="Calvi B.R."/>
            <person name="Bernardo de Carvalho A."/>
            <person name="Caspi A."/>
            <person name="Castrezana S."/>
            <person name="Celniker S.E."/>
            <person name="Chang J.L."/>
            <person name="Chapple C."/>
            <person name="Chatterji S."/>
            <person name="Chinwalla A."/>
            <person name="Civetta A."/>
            <person name="Clifton S.W."/>
            <person name="Comeron J.M."/>
            <person name="Costello J.C."/>
            <person name="Coyne J.A."/>
            <person name="Daub J."/>
            <person name="David R.G."/>
            <person name="Delcher A.L."/>
            <person name="Delehaunty K."/>
            <person name="Do C.B."/>
            <person name="Ebling H."/>
            <person name="Edwards K."/>
            <person name="Eickbush T."/>
            <person name="Evans J.D."/>
            <person name="Filipski A."/>
            <person name="Findeiss S."/>
            <person name="Freyhult E."/>
            <person name="Fulton L."/>
            <person name="Fulton R."/>
            <person name="Garcia A.C."/>
            <person name="Gardiner A."/>
            <person name="Garfield D.A."/>
            <person name="Garvin B.E."/>
            <person name="Gibson G."/>
            <person name="Gilbert D."/>
            <person name="Gnerre S."/>
            <person name="Godfrey J."/>
            <person name="Good R."/>
            <person name="Gotea V."/>
            <person name="Gravely B."/>
            <person name="Greenberg A.J."/>
            <person name="Griffiths-Jones S."/>
            <person name="Gross S."/>
            <person name="Guigo R."/>
            <person name="Gustafson E.A."/>
            <person name="Haerty W."/>
            <person name="Hahn M.W."/>
            <person name="Halligan D.L."/>
            <person name="Halpern A.L."/>
            <person name="Halter G.M."/>
            <person name="Han M.V."/>
            <person name="Heger A."/>
            <person name="Hillier L."/>
            <person name="Hinrichs A.S."/>
            <person name="Holmes I."/>
            <person name="Hoskins R.A."/>
            <person name="Hubisz M.J."/>
            <person name="Hultmark D."/>
            <person name="Huntley M.A."/>
            <person name="Jaffe D.B."/>
            <person name="Jagadeeshan S."/>
            <person name="Jeck W.R."/>
            <person name="Johnson J."/>
            <person name="Jones C.D."/>
            <person name="Jordan W.C."/>
            <person name="Karpen G.H."/>
            <person name="Kataoka E."/>
            <person name="Keightley P.D."/>
            <person name="Kheradpour P."/>
            <person name="Kirkness E.F."/>
            <person name="Koerich L.B."/>
            <person name="Kristiansen K."/>
            <person name="Kudrna D."/>
            <person name="Kulathinal R.J."/>
            <person name="Kumar S."/>
            <person name="Kwok R."/>
            <person name="Lander E."/>
            <person name="Langley C.H."/>
            <person name="Lapoint R."/>
            <person name="Lazzaro B.P."/>
            <person name="Lee S.J."/>
            <person name="Levesque L."/>
            <person name="Li R."/>
            <person name="Lin C.F."/>
            <person name="Lin M.F."/>
            <person name="Lindblad-Toh K."/>
            <person name="Llopart A."/>
            <person name="Long M."/>
            <person name="Low L."/>
            <person name="Lozovsky E."/>
            <person name="Lu J."/>
            <person name="Luo M."/>
            <person name="Machado C.A."/>
            <person name="Makalowski W."/>
            <person name="Marzo M."/>
            <person name="Matsuda M."/>
            <person name="Matzkin L."/>
            <person name="McAllister B."/>
            <person name="McBride C.S."/>
            <person name="McKernan B."/>
            <person name="McKernan K."/>
            <person name="Mendez-Lago M."/>
            <person name="Minx P."/>
            <person name="Mollenhauer M.U."/>
            <person name="Montooth K."/>
            <person name="Mount S.M."/>
            <person name="Mu X."/>
            <person name="Myers E."/>
            <person name="Negre B."/>
            <person name="Newfeld S."/>
            <person name="Nielsen R."/>
            <person name="Noor M.A."/>
            <person name="O'Grady P."/>
            <person name="Pachter L."/>
            <person name="Papaceit M."/>
            <person name="Parisi M.J."/>
            <person name="Parisi M."/>
            <person name="Parts L."/>
            <person name="Pedersen J.S."/>
            <person name="Pesole G."/>
            <person name="Phillippy A.M."/>
            <person name="Ponting C.P."/>
            <person name="Pop M."/>
            <person name="Porcelli D."/>
            <person name="Powell J.R."/>
            <person name="Prohaska S."/>
            <person name="Pruitt K."/>
            <person name="Puig M."/>
            <person name="Quesneville H."/>
            <person name="Ram K.R."/>
            <person name="Rand D."/>
            <person name="Rasmussen M.D."/>
            <person name="Reed L.K."/>
            <person name="Reenan R."/>
            <person name="Reily A."/>
            <person name="Remington K.A."/>
            <person name="Rieger T.T."/>
            <person name="Ritchie M.G."/>
            <person name="Robin C."/>
            <person name="Rogers Y.H."/>
            <person name="Rohde C."/>
            <person name="Rozas J."/>
            <person name="Rubenfield M.J."/>
            <person name="Ruiz A."/>
            <person name="Russo S."/>
            <person name="Salzberg S.L."/>
            <person name="Sanchez-Gracia A."/>
            <person name="Saranga D.J."/>
            <person name="Sato H."/>
            <person name="Schaeffer S.W."/>
            <person name="Schatz M.C."/>
            <person name="Schlenke T."/>
            <person name="Schwartz R."/>
            <person name="Segarra C."/>
            <person name="Singh R.S."/>
            <person name="Sirot L."/>
            <person name="Sirota M."/>
            <person name="Sisneros N.B."/>
            <person name="Smith C.D."/>
            <person name="Smith T.F."/>
            <person name="Spieth J."/>
            <person name="Stage D.E."/>
            <person name="Stark A."/>
            <person name="Stephan W."/>
            <person name="Strausberg R.L."/>
            <person name="Strempel S."/>
            <person name="Sturgill D."/>
            <person name="Sutton G."/>
            <person name="Sutton G.G."/>
            <person name="Tao W."/>
            <person name="Teichmann S."/>
            <person name="Tobari Y.N."/>
            <person name="Tomimura Y."/>
            <person name="Tsolas J.M."/>
            <person name="Valente V.L."/>
            <person name="Venter E."/>
            <person name="Venter J.C."/>
            <person name="Vicario S."/>
            <person name="Vieira F.G."/>
            <person name="Vilella A.J."/>
            <person name="Villasante A."/>
            <person name="Walenz B."/>
            <person name="Wang J."/>
            <person name="Wasserman M."/>
            <person name="Watts T."/>
            <person name="Wilson D."/>
            <person name="Wilson R.K."/>
            <person name="Wing R.A."/>
            <person name="Wolfner M.F."/>
            <person name="Wong A."/>
            <person name="Wong G.K."/>
            <person name="Wu C.I."/>
            <person name="Wu G."/>
            <person name="Yamamoto D."/>
            <person name="Yang H.P."/>
            <person name="Yang S.P."/>
            <person name="Yorke J.A."/>
            <person name="Yoshida K."/>
            <person name="Zdobnov E."/>
            <person name="Zhang P."/>
            <person name="Zhang Y."/>
            <person name="Zimin A.V."/>
            <person name="Baldwin J."/>
            <person name="Abdouelleil A."/>
            <person name="Abdulkadir J."/>
            <person name="Abebe A."/>
            <person name="Abera B."/>
            <person name="Abreu J."/>
            <person name="Acer S.C."/>
            <person name="Aftuck L."/>
            <person name="Alexander A."/>
            <person name="An P."/>
            <person name="Anderson E."/>
            <person name="Anderson S."/>
            <person name="Arachi H."/>
            <person name="Azer M."/>
            <person name="Bachantsang P."/>
            <person name="Barry A."/>
            <person name="Bayul T."/>
            <person name="Berlin A."/>
            <person name="Bessette D."/>
            <person name="Bloom T."/>
            <person name="Blye J."/>
            <person name="Boguslavskiy L."/>
            <person name="Bonnet C."/>
            <person name="Boukhgalter B."/>
            <person name="Bourzgui I."/>
            <person name="Brown A."/>
            <person name="Cahill P."/>
            <person name="Channer S."/>
            <person name="Cheshatsang Y."/>
            <person name="Chuda L."/>
            <person name="Citroen M."/>
            <person name="Collymore A."/>
            <person name="Cooke P."/>
            <person name="Costello M."/>
            <person name="D'Aco K."/>
            <person name="Daza R."/>
            <person name="De Haan G."/>
            <person name="DeGray S."/>
            <person name="DeMaso C."/>
            <person name="Dhargay N."/>
            <person name="Dooley K."/>
            <person name="Dooley E."/>
            <person name="Doricent M."/>
            <person name="Dorje P."/>
            <person name="Dorjee K."/>
            <person name="Dupes A."/>
            <person name="Elong R."/>
            <person name="Falk J."/>
            <person name="Farina A."/>
            <person name="Faro S."/>
            <person name="Ferguson D."/>
            <person name="Fisher S."/>
            <person name="Foley C.D."/>
            <person name="Franke A."/>
            <person name="Friedrich D."/>
            <person name="Gadbois L."/>
            <person name="Gearin G."/>
            <person name="Gearin C.R."/>
            <person name="Giannoukos G."/>
            <person name="Goode T."/>
            <person name="Graham J."/>
            <person name="Grandbois E."/>
            <person name="Grewal S."/>
            <person name="Gyaltsen K."/>
            <person name="Hafez N."/>
            <person name="Hagos B."/>
            <person name="Hall J."/>
            <person name="Henson C."/>
            <person name="Hollinger A."/>
            <person name="Honan T."/>
            <person name="Huard M.D."/>
            <person name="Hughes L."/>
            <person name="Hurhula B."/>
            <person name="Husby M.E."/>
            <person name="Kamat A."/>
            <person name="Kanga B."/>
            <person name="Kashin S."/>
            <person name="Khazanovich D."/>
            <person name="Kisner P."/>
            <person name="Lance K."/>
            <person name="Lara M."/>
            <person name="Lee W."/>
            <person name="Lennon N."/>
            <person name="Letendre F."/>
            <person name="LeVine R."/>
            <person name="Lipovsky A."/>
            <person name="Liu X."/>
            <person name="Liu J."/>
            <person name="Liu S."/>
            <person name="Lokyitsang T."/>
            <person name="Lokyitsang Y."/>
            <person name="Lubonja R."/>
            <person name="Lui A."/>
            <person name="MacDonald P."/>
            <person name="Magnisalis V."/>
            <person name="Maru K."/>
            <person name="Matthews C."/>
            <person name="McCusker W."/>
            <person name="McDonough S."/>
            <person name="Mehta T."/>
            <person name="Meldrim J."/>
            <person name="Meneus L."/>
            <person name="Mihai O."/>
            <person name="Mihalev A."/>
            <person name="Mihova T."/>
            <person name="Mittelman R."/>
            <person name="Mlenga V."/>
            <person name="Montmayeur A."/>
            <person name="Mulrain L."/>
            <person name="Navidi A."/>
            <person name="Naylor J."/>
            <person name="Negash T."/>
            <person name="Nguyen T."/>
            <person name="Nguyen N."/>
            <person name="Nicol R."/>
            <person name="Norbu C."/>
            <person name="Norbu N."/>
            <person name="Novod N."/>
            <person name="O'Neill B."/>
            <person name="Osman S."/>
            <person name="Markiewicz E."/>
            <person name="Oyono O.L."/>
            <person name="Patti C."/>
            <person name="Phunkhang P."/>
            <person name="Pierre F."/>
            <person name="Priest M."/>
            <person name="Raghuraman S."/>
            <person name="Rege F."/>
            <person name="Reyes R."/>
            <person name="Rise C."/>
            <person name="Rogov P."/>
            <person name="Ross K."/>
            <person name="Ryan E."/>
            <person name="Settipalli S."/>
            <person name="Shea T."/>
            <person name="Sherpa N."/>
            <person name="Shi L."/>
            <person name="Shih D."/>
            <person name="Sparrow T."/>
            <person name="Spaulding J."/>
            <person name="Stalker J."/>
            <person name="Stange-Thomann N."/>
            <person name="Stavropoulos S."/>
            <person name="Stone C."/>
            <person name="Strader C."/>
            <person name="Tesfaye S."/>
            <person name="Thomson T."/>
            <person name="Thoulutsang Y."/>
            <person name="Thoulutsang D."/>
            <person name="Topham K."/>
            <person name="Topping I."/>
            <person name="Tsamla T."/>
            <person name="Vassiliev H."/>
            <person name="Vo A."/>
            <person name="Wangchuk T."/>
            <person name="Wangdi T."/>
            <person name="Weiand M."/>
            <person name="Wilkinson J."/>
            <person name="Wilson A."/>
            <person name="Yadav S."/>
            <person name="Young G."/>
            <person name="Yu Q."/>
            <person name="Zembek L."/>
            <person name="Zhong D."/>
            <person name="Zimmer A."/>
            <person name="Zwirko Z."/>
            <person name="Jaffe D.B."/>
            <person name="Alvarez P."/>
            <person name="Brockman W."/>
            <person name="Butler J."/>
            <person name="Chin C."/>
            <person name="Gnerre S."/>
            <person name="Grabherr M."/>
            <person name="Kleber M."/>
            <person name="Mauceli E."/>
            <person name="MacCallum I."/>
        </authorList>
    </citation>
    <scope>NUCLEOTIDE SEQUENCE [LARGE SCALE GENOMIC DNA]</scope>
    <source>
        <strain evidence="7">Tucson 14024-0371.13</strain>
    </source>
</reference>
<gene>
    <name evidence="6" type="primary">Dana\GF27740</name>
    <name evidence="6" type="ORF">GF27740</name>
</gene>
<evidence type="ECO:0000256" key="3">
    <source>
        <dbReference type="ARBA" id="ARBA00022833"/>
    </source>
</evidence>
<evidence type="ECO:0000313" key="7">
    <source>
        <dbReference type="Proteomes" id="UP000007801"/>
    </source>
</evidence>
<feature type="non-terminal residue" evidence="6">
    <location>
        <position position="1"/>
    </location>
</feature>